<dbReference type="Gene3D" id="1.10.10.60">
    <property type="entry name" value="Homeodomain-like"/>
    <property type="match status" value="1"/>
</dbReference>
<dbReference type="Gene3D" id="1.10.357.10">
    <property type="entry name" value="Tetracycline Repressor, domain 2"/>
    <property type="match status" value="1"/>
</dbReference>
<sequence length="212" mass="23038">MSNAKIPAPGPGRPKDPAKRAAVLQAAQQLFLRNGYEGTSMDAIAAEAGVSKLTVYNHFRDKETLYAAAIRLVCEAQLPDLYSGIAPQCDIRQTLERIGLSFCALVNSPESLALHRLLVGMAGQDAKLAELFYEAGPQRVCEGMTLILEQACARGELCIDQPMDAARHFFTLLKGDPHFRLLIGFAPAMDQGQLQEHVGGVVELFLRLYGPA</sequence>
<feature type="DNA-binding region" description="H-T-H motif" evidence="4">
    <location>
        <begin position="40"/>
        <end position="59"/>
    </location>
</feature>
<dbReference type="PANTHER" id="PTHR30055">
    <property type="entry name" value="HTH-TYPE TRANSCRIPTIONAL REGULATOR RUTR"/>
    <property type="match status" value="1"/>
</dbReference>
<evidence type="ECO:0000256" key="2">
    <source>
        <dbReference type="ARBA" id="ARBA00023125"/>
    </source>
</evidence>
<evidence type="ECO:0000256" key="4">
    <source>
        <dbReference type="PROSITE-ProRule" id="PRU00335"/>
    </source>
</evidence>
<evidence type="ECO:0000313" key="6">
    <source>
        <dbReference type="EMBL" id="SFQ84323.1"/>
    </source>
</evidence>
<dbReference type="SUPFAM" id="SSF46689">
    <property type="entry name" value="Homeodomain-like"/>
    <property type="match status" value="1"/>
</dbReference>
<keyword evidence="3" id="KW-0804">Transcription</keyword>
<proteinExistence type="predicted"/>
<dbReference type="InterPro" id="IPR036271">
    <property type="entry name" value="Tet_transcr_reg_TetR-rel_C_sf"/>
</dbReference>
<keyword evidence="1" id="KW-0805">Transcription regulation</keyword>
<reference evidence="6 7" key="1">
    <citation type="submission" date="2016-10" db="EMBL/GenBank/DDBJ databases">
        <authorList>
            <person name="de Groot N.N."/>
        </authorList>
    </citation>
    <scope>NUCLEOTIDE SEQUENCE [LARGE SCALE GENOMIC DNA]</scope>
    <source>
        <strain evidence="6 7">JCM 18415</strain>
    </source>
</reference>
<gene>
    <name evidence="6" type="ORF">SAMN05216578_106101</name>
</gene>
<dbReference type="RefSeq" id="WP_090539145.1">
    <property type="nucleotide sequence ID" value="NZ_FOYD01000006.1"/>
</dbReference>
<dbReference type="InterPro" id="IPR039536">
    <property type="entry name" value="TetR_C_Proteobacteria"/>
</dbReference>
<dbReference type="GO" id="GO:0000976">
    <property type="term" value="F:transcription cis-regulatory region binding"/>
    <property type="evidence" value="ECO:0007669"/>
    <property type="project" value="TreeGrafter"/>
</dbReference>
<dbReference type="EMBL" id="FOYD01000006">
    <property type="protein sequence ID" value="SFQ84323.1"/>
    <property type="molecule type" value="Genomic_DNA"/>
</dbReference>
<dbReference type="Pfam" id="PF00440">
    <property type="entry name" value="TetR_N"/>
    <property type="match status" value="1"/>
</dbReference>
<dbReference type="Proteomes" id="UP000242815">
    <property type="component" value="Unassembled WGS sequence"/>
</dbReference>
<dbReference type="Pfam" id="PF14246">
    <property type="entry name" value="TetR_C_7"/>
    <property type="match status" value="1"/>
</dbReference>
<dbReference type="SUPFAM" id="SSF48498">
    <property type="entry name" value="Tetracyclin repressor-like, C-terminal domain"/>
    <property type="match status" value="1"/>
</dbReference>
<dbReference type="PROSITE" id="PS50977">
    <property type="entry name" value="HTH_TETR_2"/>
    <property type="match status" value="1"/>
</dbReference>
<dbReference type="STRING" id="1002526.SAMN05216578_106101"/>
<feature type="domain" description="HTH tetR-type" evidence="5">
    <location>
        <begin position="17"/>
        <end position="77"/>
    </location>
</feature>
<dbReference type="AlphaFoldDB" id="A0A1I6BTT0"/>
<dbReference type="GO" id="GO:0003700">
    <property type="term" value="F:DNA-binding transcription factor activity"/>
    <property type="evidence" value="ECO:0007669"/>
    <property type="project" value="TreeGrafter"/>
</dbReference>
<dbReference type="InterPro" id="IPR050109">
    <property type="entry name" value="HTH-type_TetR-like_transc_reg"/>
</dbReference>
<protein>
    <submittedName>
        <fullName evidence="6">Transcriptional regulator, TetR family</fullName>
    </submittedName>
</protein>
<dbReference type="InterPro" id="IPR009057">
    <property type="entry name" value="Homeodomain-like_sf"/>
</dbReference>
<name>A0A1I6BTT0_9GAMM</name>
<organism evidence="6 7">
    <name type="scientific">Halopseudomonas formosensis</name>
    <dbReference type="NCBI Taxonomy" id="1002526"/>
    <lineage>
        <taxon>Bacteria</taxon>
        <taxon>Pseudomonadati</taxon>
        <taxon>Pseudomonadota</taxon>
        <taxon>Gammaproteobacteria</taxon>
        <taxon>Pseudomonadales</taxon>
        <taxon>Pseudomonadaceae</taxon>
        <taxon>Halopseudomonas</taxon>
    </lineage>
</organism>
<dbReference type="FunFam" id="1.10.10.60:FF:000141">
    <property type="entry name" value="TetR family transcriptional regulator"/>
    <property type="match status" value="1"/>
</dbReference>
<evidence type="ECO:0000313" key="7">
    <source>
        <dbReference type="Proteomes" id="UP000242815"/>
    </source>
</evidence>
<dbReference type="InterPro" id="IPR001647">
    <property type="entry name" value="HTH_TetR"/>
</dbReference>
<evidence type="ECO:0000256" key="3">
    <source>
        <dbReference type="ARBA" id="ARBA00023163"/>
    </source>
</evidence>
<keyword evidence="2 4" id="KW-0238">DNA-binding</keyword>
<dbReference type="PANTHER" id="PTHR30055:SF146">
    <property type="entry name" value="HTH-TYPE TRANSCRIPTIONAL DUAL REGULATOR CECR"/>
    <property type="match status" value="1"/>
</dbReference>
<dbReference type="OrthoDB" id="8535430at2"/>
<dbReference type="PRINTS" id="PR00455">
    <property type="entry name" value="HTHTETR"/>
</dbReference>
<accession>A0A1I6BTT0</accession>
<evidence type="ECO:0000259" key="5">
    <source>
        <dbReference type="PROSITE" id="PS50977"/>
    </source>
</evidence>
<evidence type="ECO:0000256" key="1">
    <source>
        <dbReference type="ARBA" id="ARBA00023015"/>
    </source>
</evidence>